<proteinExistence type="predicted"/>
<feature type="compositionally biased region" description="Acidic residues" evidence="1">
    <location>
        <begin position="601"/>
        <end position="619"/>
    </location>
</feature>
<feature type="compositionally biased region" description="Polar residues" evidence="1">
    <location>
        <begin position="325"/>
        <end position="346"/>
    </location>
</feature>
<reference evidence="2 3" key="1">
    <citation type="submission" date="2019-07" db="EMBL/GenBank/DDBJ databases">
        <title>Finished genome of Venturia effusa.</title>
        <authorList>
            <person name="Young C.A."/>
            <person name="Cox M.P."/>
            <person name="Ganley A.R.D."/>
            <person name="David W.J."/>
        </authorList>
    </citation>
    <scope>NUCLEOTIDE SEQUENCE [LARGE SCALE GENOMIC DNA]</scope>
    <source>
        <strain evidence="3">albino</strain>
    </source>
</reference>
<feature type="compositionally biased region" description="Polar residues" evidence="1">
    <location>
        <begin position="85"/>
        <end position="101"/>
    </location>
</feature>
<feature type="compositionally biased region" description="Polar residues" evidence="1">
    <location>
        <begin position="34"/>
        <end position="43"/>
    </location>
</feature>
<feature type="region of interest" description="Disordered" evidence="1">
    <location>
        <begin position="1"/>
        <end position="156"/>
    </location>
</feature>
<accession>A0A517LK40</accession>
<feature type="compositionally biased region" description="Basic and acidic residues" evidence="1">
    <location>
        <begin position="352"/>
        <end position="377"/>
    </location>
</feature>
<feature type="region of interest" description="Disordered" evidence="1">
    <location>
        <begin position="309"/>
        <end position="380"/>
    </location>
</feature>
<feature type="compositionally biased region" description="Acidic residues" evidence="1">
    <location>
        <begin position="459"/>
        <end position="472"/>
    </location>
</feature>
<dbReference type="OrthoDB" id="5426563at2759"/>
<gene>
    <name evidence="2" type="ORF">FKW77_004509</name>
</gene>
<dbReference type="AlphaFoldDB" id="A0A517LK40"/>
<evidence type="ECO:0000313" key="3">
    <source>
        <dbReference type="Proteomes" id="UP000316270"/>
    </source>
</evidence>
<evidence type="ECO:0000256" key="1">
    <source>
        <dbReference type="SAM" id="MobiDB-lite"/>
    </source>
</evidence>
<dbReference type="EMBL" id="CP042198">
    <property type="protein sequence ID" value="QDS75998.1"/>
    <property type="molecule type" value="Genomic_DNA"/>
</dbReference>
<feature type="region of interest" description="Disordered" evidence="1">
    <location>
        <begin position="601"/>
        <end position="722"/>
    </location>
</feature>
<protein>
    <submittedName>
        <fullName evidence="2">Uncharacterized protein</fullName>
    </submittedName>
</protein>
<evidence type="ECO:0000313" key="2">
    <source>
        <dbReference type="EMBL" id="QDS75998.1"/>
    </source>
</evidence>
<feature type="region of interest" description="Disordered" evidence="1">
    <location>
        <begin position="457"/>
        <end position="480"/>
    </location>
</feature>
<dbReference type="Proteomes" id="UP000316270">
    <property type="component" value="Chromosome 14"/>
</dbReference>
<keyword evidence="3" id="KW-1185">Reference proteome</keyword>
<name>A0A517LK40_9PEZI</name>
<organism evidence="2 3">
    <name type="scientific">Venturia effusa</name>
    <dbReference type="NCBI Taxonomy" id="50376"/>
    <lineage>
        <taxon>Eukaryota</taxon>
        <taxon>Fungi</taxon>
        <taxon>Dikarya</taxon>
        <taxon>Ascomycota</taxon>
        <taxon>Pezizomycotina</taxon>
        <taxon>Dothideomycetes</taxon>
        <taxon>Pleosporomycetidae</taxon>
        <taxon>Venturiales</taxon>
        <taxon>Venturiaceae</taxon>
        <taxon>Venturia</taxon>
    </lineage>
</organism>
<feature type="compositionally biased region" description="Polar residues" evidence="1">
    <location>
        <begin position="677"/>
        <end position="699"/>
    </location>
</feature>
<feature type="compositionally biased region" description="Polar residues" evidence="1">
    <location>
        <begin position="130"/>
        <end position="142"/>
    </location>
</feature>
<sequence>MNWTGGRLQRHSKNSAKSTDLARQKQHFAAVRQRLQNGATPQGTPFRPSFLIRHGSDLGQGVTPFVQGSQSHTGHPKAKQKSLDDYSSTAPLAQRLSSMQRRSARSAEPLERRRQLPSGVHHHEAAGKDVSSTRSQTDAASNSSRHSGSRKRGHSKLGDEALLELSKKRLLMQTDWIGLTNSRPLQMSFTSRQDRDRIGKRRKIDSGIEQRQKLFGKLKDGNRAQPPFMSDALGVAPESISVRIGDRALSTQVSVPPHESVRPREVMDQVRQSSESMLFDVEQHELSRHQALGLTEDIVELENIEMNHVHEQDTSGSRTVPVCISDNTNTSEDSASTLHEQGTRQSEAVEAESDKDPGAQDERLNGKDNEDDHRGNDQEYGSINLAQGLHSESAPFRLVFESSSYHHDVLSSGSPLELCQRRKSHEHIADGPDRMSPLPDAVQADAAKPEYINIHATQAEDESDQGTDEAEPSEGNLRDDDLPWRKLFSIPSSTPGFVVDDFNREYISSGRRGLRSVSASLATTRDAGFQTLRPVESLFEAESSASINNSPSPSFRLITNLVAQPRRGKNILDEDMAKLSYEHNETKQRDPNEYWRKFVFDDEDEDERCEPEDEEEMEDDRTTAAQPAVSAWSSPSSNPKNRSISRRTHLSLSAPGPTQYTGTSIPQRLARAAALSMKNNLSNPSDDSSVAETDAPANSETRRRSGPSNQARKKGNGAFLIP</sequence>
<feature type="compositionally biased region" description="Polar residues" evidence="1">
    <location>
        <begin position="631"/>
        <end position="642"/>
    </location>
</feature>
<feature type="compositionally biased region" description="Polar residues" evidence="1">
    <location>
        <begin position="656"/>
        <end position="666"/>
    </location>
</feature>